<protein>
    <submittedName>
        <fullName evidence="1">Uncharacterized protein</fullName>
    </submittedName>
</protein>
<accession>A0A3N2DJR8</accession>
<sequence length="441" mass="49138">MPNSLPYRLVTCVEQFILHNQQAGGVFLLKQDLDCEAIGFCAPVVAVVSFEVGSCRIGLAEYNAVKISAESGFEEALHELGGVEVDFSEPLKLSPRYIAKPWGQEIWYTGVERRGVCGFVQKGGELPIPWLLSLFPAKFSCQSQLVLLKILDPLPTPVFGDLYFELHEKKQEVYVVTHVDGAAWPDGVGGINLGFSESVLAKHDNEQSFKDFFAAVVRDYRAVRRSIDVLVDGMRREEGVDLNAPVGAKTLRRWLSLLPRELVCEEAEARRKMNECIAVKPLSLGDVVKIPCLVPHALQHGVRTVEFQTPVYERLIVSFAQKVLTQEQWDSKRAIELMRLQADDSHDFSEYCFSKGPKGEVIVDFDDFFVVRVKFEANESVVLENDRRYVIVMAVAGDLMLGNLLLKHEEAALSVATTSSTVIKSLKGSVSALICLPKPHK</sequence>
<name>A0A3N2DJR8_9GAMM</name>
<keyword evidence="2" id="KW-1185">Reference proteome</keyword>
<dbReference type="InterPro" id="IPR011051">
    <property type="entry name" value="RmlC_Cupin_sf"/>
</dbReference>
<dbReference type="EMBL" id="RKHR01000005">
    <property type="protein sequence ID" value="ROS00026.1"/>
    <property type="molecule type" value="Genomic_DNA"/>
</dbReference>
<organism evidence="1 2">
    <name type="scientific">Sinobacterium caligoides</name>
    <dbReference type="NCBI Taxonomy" id="933926"/>
    <lineage>
        <taxon>Bacteria</taxon>
        <taxon>Pseudomonadati</taxon>
        <taxon>Pseudomonadota</taxon>
        <taxon>Gammaproteobacteria</taxon>
        <taxon>Cellvibrionales</taxon>
        <taxon>Spongiibacteraceae</taxon>
        <taxon>Sinobacterium</taxon>
    </lineage>
</organism>
<dbReference type="OrthoDB" id="5719551at2"/>
<dbReference type="AlphaFoldDB" id="A0A3N2DJR8"/>
<proteinExistence type="predicted"/>
<dbReference type="RefSeq" id="WP_123713020.1">
    <property type="nucleotide sequence ID" value="NZ_RKHR01000005.1"/>
</dbReference>
<reference evidence="1 2" key="1">
    <citation type="submission" date="2018-11" db="EMBL/GenBank/DDBJ databases">
        <title>Genomic Encyclopedia of Type Strains, Phase IV (KMG-IV): sequencing the most valuable type-strain genomes for metagenomic binning, comparative biology and taxonomic classification.</title>
        <authorList>
            <person name="Goeker M."/>
        </authorList>
    </citation>
    <scope>NUCLEOTIDE SEQUENCE [LARGE SCALE GENOMIC DNA]</scope>
    <source>
        <strain evidence="1 2">DSM 100316</strain>
    </source>
</reference>
<evidence type="ECO:0000313" key="1">
    <source>
        <dbReference type="EMBL" id="ROS00026.1"/>
    </source>
</evidence>
<dbReference type="Proteomes" id="UP000275394">
    <property type="component" value="Unassembled WGS sequence"/>
</dbReference>
<evidence type="ECO:0000313" key="2">
    <source>
        <dbReference type="Proteomes" id="UP000275394"/>
    </source>
</evidence>
<comment type="caution">
    <text evidence="1">The sequence shown here is derived from an EMBL/GenBank/DDBJ whole genome shotgun (WGS) entry which is preliminary data.</text>
</comment>
<dbReference type="SUPFAM" id="SSF51182">
    <property type="entry name" value="RmlC-like cupins"/>
    <property type="match status" value="1"/>
</dbReference>
<gene>
    <name evidence="1" type="ORF">EDC56_2660</name>
</gene>